<sequence length="396" mass="45311">MTPQAIIDSIMSNYSRSQSPEKPVPTHVEVTIQDIIELSVLSNSVTVDFWFSAIWHDPRLSFGHLDPCRYNLSFDDNFEKLLWSPNVCIVNSKKSVIHASPRANVLLMILTNGTVWLNYRMRAQAPCEMDLSLFPIDRPKCQLVFESYSFNTATVNINWLETPVTLPNTTLSATEYYLSDVQTFRHTEDYKAGEWYRLTAEFSFQRRYGFYVLQMYLPCYTCVILSMLGFCIDVKALPARIILLVNSLMSATYQFGSIISSLPPVSYIKGIDIWICTSTAFIFASIIELAIIAWQDKKLMLKTQQLQNKIAQSIMEQNEEQQRFSIGTFYGGAGSTLNTDVFPVQQNDRAYQAKMIKQLTTNFIDWGSKVDKICSIAFPVAFISFNVAYWAYYLTV</sequence>
<accession>A0AC35ERC9</accession>
<protein>
    <submittedName>
        <fullName evidence="2">Uncharacterized protein</fullName>
    </submittedName>
</protein>
<name>A0AC35ERC9_9BILA</name>
<proteinExistence type="predicted"/>
<organism evidence="1 2">
    <name type="scientific">Panagrolaimus sp. PS1159</name>
    <dbReference type="NCBI Taxonomy" id="55785"/>
    <lineage>
        <taxon>Eukaryota</taxon>
        <taxon>Metazoa</taxon>
        <taxon>Ecdysozoa</taxon>
        <taxon>Nematoda</taxon>
        <taxon>Chromadorea</taxon>
        <taxon>Rhabditida</taxon>
        <taxon>Tylenchina</taxon>
        <taxon>Panagrolaimomorpha</taxon>
        <taxon>Panagrolaimoidea</taxon>
        <taxon>Panagrolaimidae</taxon>
        <taxon>Panagrolaimus</taxon>
    </lineage>
</organism>
<dbReference type="Proteomes" id="UP000887580">
    <property type="component" value="Unplaced"/>
</dbReference>
<dbReference type="WBParaSite" id="PS1159_v2.g10066.t1">
    <property type="protein sequence ID" value="PS1159_v2.g10066.t1"/>
    <property type="gene ID" value="PS1159_v2.g10066"/>
</dbReference>
<reference evidence="2" key="1">
    <citation type="submission" date="2022-11" db="UniProtKB">
        <authorList>
            <consortium name="WormBaseParasite"/>
        </authorList>
    </citation>
    <scope>IDENTIFICATION</scope>
</reference>
<evidence type="ECO:0000313" key="1">
    <source>
        <dbReference type="Proteomes" id="UP000887580"/>
    </source>
</evidence>
<evidence type="ECO:0000313" key="2">
    <source>
        <dbReference type="WBParaSite" id="PS1159_v2.g10066.t1"/>
    </source>
</evidence>